<keyword evidence="5 7" id="KW-1133">Transmembrane helix</keyword>
<dbReference type="EMBL" id="FNIM01000003">
    <property type="protein sequence ID" value="SDN42028.1"/>
    <property type="molecule type" value="Genomic_DNA"/>
</dbReference>
<dbReference type="CDD" id="cd06261">
    <property type="entry name" value="TM_PBP2"/>
    <property type="match status" value="1"/>
</dbReference>
<keyword evidence="4 7" id="KW-0812">Transmembrane</keyword>
<name>A0A1H0B8Q5_9ACTO</name>
<evidence type="ECO:0000256" key="6">
    <source>
        <dbReference type="ARBA" id="ARBA00023136"/>
    </source>
</evidence>
<comment type="subcellular location">
    <subcellularLocation>
        <location evidence="1 7">Cell membrane</location>
        <topology evidence="1 7">Multi-pass membrane protein</topology>
    </subcellularLocation>
</comment>
<keyword evidence="10" id="KW-1185">Reference proteome</keyword>
<feature type="domain" description="ABC transmembrane type-1" evidence="8">
    <location>
        <begin position="77"/>
        <end position="292"/>
    </location>
</feature>
<feature type="transmembrane region" description="Helical" evidence="7">
    <location>
        <begin position="17"/>
        <end position="40"/>
    </location>
</feature>
<dbReference type="Proteomes" id="UP000198541">
    <property type="component" value="Unassembled WGS sequence"/>
</dbReference>
<dbReference type="InterPro" id="IPR000515">
    <property type="entry name" value="MetI-like"/>
</dbReference>
<dbReference type="PROSITE" id="PS50928">
    <property type="entry name" value="ABC_TM1"/>
    <property type="match status" value="1"/>
</dbReference>
<dbReference type="AlphaFoldDB" id="A0A1H0B8Q5"/>
<evidence type="ECO:0000313" key="9">
    <source>
        <dbReference type="EMBL" id="SDN42028.1"/>
    </source>
</evidence>
<feature type="transmembrane region" description="Helical" evidence="7">
    <location>
        <begin position="117"/>
        <end position="137"/>
    </location>
</feature>
<evidence type="ECO:0000256" key="7">
    <source>
        <dbReference type="RuleBase" id="RU363032"/>
    </source>
</evidence>
<evidence type="ECO:0000313" key="10">
    <source>
        <dbReference type="Proteomes" id="UP000198541"/>
    </source>
</evidence>
<dbReference type="PANTHER" id="PTHR30193:SF37">
    <property type="entry name" value="INNER MEMBRANE ABC TRANSPORTER PERMEASE PROTEIN YCJO"/>
    <property type="match status" value="1"/>
</dbReference>
<organism evidence="9 10">
    <name type="scientific">Actinomyces ruminicola</name>
    <dbReference type="NCBI Taxonomy" id="332524"/>
    <lineage>
        <taxon>Bacteria</taxon>
        <taxon>Bacillati</taxon>
        <taxon>Actinomycetota</taxon>
        <taxon>Actinomycetes</taxon>
        <taxon>Actinomycetales</taxon>
        <taxon>Actinomycetaceae</taxon>
        <taxon>Actinomyces</taxon>
    </lineage>
</organism>
<accession>A0A1H0B8Q5</accession>
<dbReference type="InterPro" id="IPR035906">
    <property type="entry name" value="MetI-like_sf"/>
</dbReference>
<evidence type="ECO:0000256" key="1">
    <source>
        <dbReference type="ARBA" id="ARBA00004651"/>
    </source>
</evidence>
<evidence type="ECO:0000256" key="2">
    <source>
        <dbReference type="ARBA" id="ARBA00022448"/>
    </source>
</evidence>
<reference evidence="10" key="1">
    <citation type="submission" date="2016-10" db="EMBL/GenBank/DDBJ databases">
        <authorList>
            <person name="Varghese N."/>
            <person name="Submissions S."/>
        </authorList>
    </citation>
    <scope>NUCLEOTIDE SEQUENCE [LARGE SCALE GENOMIC DNA]</scope>
    <source>
        <strain evidence="10">DSM 27982</strain>
    </source>
</reference>
<dbReference type="Gene3D" id="1.10.3720.10">
    <property type="entry name" value="MetI-like"/>
    <property type="match status" value="1"/>
</dbReference>
<dbReference type="SUPFAM" id="SSF161098">
    <property type="entry name" value="MetI-like"/>
    <property type="match status" value="1"/>
</dbReference>
<evidence type="ECO:0000256" key="3">
    <source>
        <dbReference type="ARBA" id="ARBA00022475"/>
    </source>
</evidence>
<proteinExistence type="inferred from homology"/>
<dbReference type="RefSeq" id="WP_092534309.1">
    <property type="nucleotide sequence ID" value="NZ_FNIM01000003.1"/>
</dbReference>
<evidence type="ECO:0000259" key="8">
    <source>
        <dbReference type="PROSITE" id="PS50928"/>
    </source>
</evidence>
<comment type="similarity">
    <text evidence="7">Belongs to the binding-protein-dependent transport system permease family.</text>
</comment>
<dbReference type="PANTHER" id="PTHR30193">
    <property type="entry name" value="ABC TRANSPORTER PERMEASE PROTEIN"/>
    <property type="match status" value="1"/>
</dbReference>
<dbReference type="GO" id="GO:0005886">
    <property type="term" value="C:plasma membrane"/>
    <property type="evidence" value="ECO:0007669"/>
    <property type="project" value="UniProtKB-SubCell"/>
</dbReference>
<feature type="transmembrane region" description="Helical" evidence="7">
    <location>
        <begin position="271"/>
        <end position="292"/>
    </location>
</feature>
<feature type="transmembrane region" description="Helical" evidence="7">
    <location>
        <begin position="83"/>
        <end position="105"/>
    </location>
</feature>
<dbReference type="GO" id="GO:0055085">
    <property type="term" value="P:transmembrane transport"/>
    <property type="evidence" value="ECO:0007669"/>
    <property type="project" value="InterPro"/>
</dbReference>
<evidence type="ECO:0000256" key="4">
    <source>
        <dbReference type="ARBA" id="ARBA00022692"/>
    </source>
</evidence>
<protein>
    <submittedName>
        <fullName evidence="9">Carbohydrate ABC transporter membrane protein 1, CUT1 family</fullName>
    </submittedName>
</protein>
<gene>
    <name evidence="9" type="ORF">SAMN05216355_103141</name>
</gene>
<keyword evidence="2 7" id="KW-0813">Transport</keyword>
<keyword evidence="6 7" id="KW-0472">Membrane</keyword>
<dbReference type="Pfam" id="PF00528">
    <property type="entry name" value="BPD_transp_1"/>
    <property type="match status" value="1"/>
</dbReference>
<sequence length="299" mass="32229">MVQAVTRARRSRSWKRTLIALAFLAPAAGLYGWLILGSFVRAIQYSFYDWNGVGEATFVGVKNYTDIFTNTSKLVTLLHSFELMVFFTGGTLVLALAVAALTGHVARRRGGDLVRTVLFLPQVIPMAASAIGWSWIYSREGLVNQILDAVGLSGITRAWLGDTKTALVAIGFIGTWALLGITTMMLSSGITKIDQGLYEAARLDGANAWQEFRAVTLPGLRREIVVCATMTIIAALASFDIVYMTTQGGPARATMVPGVEVYFLAFSQQKVGAAAAMGIVLMAVVLLVIIPLQKLSSKD</sequence>
<keyword evidence="3" id="KW-1003">Cell membrane</keyword>
<feature type="transmembrane region" description="Helical" evidence="7">
    <location>
        <begin position="166"/>
        <end position="186"/>
    </location>
</feature>
<evidence type="ECO:0000256" key="5">
    <source>
        <dbReference type="ARBA" id="ARBA00022989"/>
    </source>
</evidence>
<feature type="transmembrane region" description="Helical" evidence="7">
    <location>
        <begin position="224"/>
        <end position="245"/>
    </location>
</feature>
<dbReference type="InterPro" id="IPR051393">
    <property type="entry name" value="ABC_transporter_permease"/>
</dbReference>